<keyword evidence="6 8" id="KW-0503">Monooxygenase</keyword>
<dbReference type="EMBL" id="PVTP01000012">
    <property type="protein sequence ID" value="PRY75482.1"/>
    <property type="molecule type" value="Genomic_DNA"/>
</dbReference>
<keyword evidence="3 7" id="KW-0479">Metal-binding</keyword>
<organism evidence="9 10">
    <name type="scientific">Yoonia maritima</name>
    <dbReference type="NCBI Taxonomy" id="1435347"/>
    <lineage>
        <taxon>Bacteria</taxon>
        <taxon>Pseudomonadati</taxon>
        <taxon>Pseudomonadota</taxon>
        <taxon>Alphaproteobacteria</taxon>
        <taxon>Rhodobacterales</taxon>
        <taxon>Paracoccaceae</taxon>
        <taxon>Yoonia</taxon>
    </lineage>
</organism>
<evidence type="ECO:0000256" key="7">
    <source>
        <dbReference type="PIRSR" id="PIRSR602401-1"/>
    </source>
</evidence>
<keyword evidence="4 8" id="KW-0560">Oxidoreductase</keyword>
<keyword evidence="5 7" id="KW-0408">Iron</keyword>
<dbReference type="GO" id="GO:0016705">
    <property type="term" value="F:oxidoreductase activity, acting on paired donors, with incorporation or reduction of molecular oxygen"/>
    <property type="evidence" value="ECO:0007669"/>
    <property type="project" value="InterPro"/>
</dbReference>
<gene>
    <name evidence="9" type="ORF">CLV80_11269</name>
</gene>
<dbReference type="RefSeq" id="WP_106358830.1">
    <property type="nucleotide sequence ID" value="NZ_PVTP01000012.1"/>
</dbReference>
<evidence type="ECO:0000256" key="6">
    <source>
        <dbReference type="ARBA" id="ARBA00023033"/>
    </source>
</evidence>
<evidence type="ECO:0000256" key="4">
    <source>
        <dbReference type="ARBA" id="ARBA00023002"/>
    </source>
</evidence>
<name>A0A2T0VVB0_9RHOB</name>
<comment type="similarity">
    <text evidence="1 8">Belongs to the cytochrome P450 family.</text>
</comment>
<evidence type="ECO:0000256" key="5">
    <source>
        <dbReference type="ARBA" id="ARBA00023004"/>
    </source>
</evidence>
<sequence length="419" mass="46780">MKRAPGPNGNLIWGSLSEFKADSLGFLSDAVRDHGDIVRLRFGPVTAHLVNCPAHVEHVLSRNAANYDKNTRSAGRIAATTGDSLLSGNHNAWKRHRRLIQPVFQPRCFDDIGTVIDTLVDPMLARWKNAGTIDIVDEMMQLVIAVAIKVLFSSDIDPQRINLALETVLADTWRRIEAPVDASMLSARFHRSQFKSAVATIDDIVIDLIQSRRKTCKRPDDVLTRLLAAHELEGEAGLTDQELRDAAVTLLLAGHETTANALSWAFIHASNGFDSADPANIFAEAIRLYPSIWVIERRAIQSDKIGGFHIPSGSSVLISPYLLHRHDGYWPDPERFDPSRFDGDRPRARHAYLPFGLGKHRCVGLYLANTIATKIIERVFAQFCLTLCPGQLLETQPGITLRHMAPVRMQVETRYKKHL</sequence>
<evidence type="ECO:0000256" key="8">
    <source>
        <dbReference type="RuleBase" id="RU000461"/>
    </source>
</evidence>
<dbReference type="PRINTS" id="PR00385">
    <property type="entry name" value="P450"/>
</dbReference>
<keyword evidence="10" id="KW-1185">Reference proteome</keyword>
<comment type="cofactor">
    <cofactor evidence="7">
        <name>heme</name>
        <dbReference type="ChEBI" id="CHEBI:30413"/>
    </cofactor>
</comment>
<dbReference type="InterPro" id="IPR002401">
    <property type="entry name" value="Cyt_P450_E_grp-I"/>
</dbReference>
<evidence type="ECO:0000256" key="2">
    <source>
        <dbReference type="ARBA" id="ARBA00022617"/>
    </source>
</evidence>
<dbReference type="Gene3D" id="1.10.630.10">
    <property type="entry name" value="Cytochrome P450"/>
    <property type="match status" value="2"/>
</dbReference>
<evidence type="ECO:0000256" key="3">
    <source>
        <dbReference type="ARBA" id="ARBA00022723"/>
    </source>
</evidence>
<dbReference type="GO" id="GO:0020037">
    <property type="term" value="F:heme binding"/>
    <property type="evidence" value="ECO:0007669"/>
    <property type="project" value="InterPro"/>
</dbReference>
<dbReference type="GO" id="GO:0004497">
    <property type="term" value="F:monooxygenase activity"/>
    <property type="evidence" value="ECO:0007669"/>
    <property type="project" value="UniProtKB-KW"/>
</dbReference>
<dbReference type="AlphaFoldDB" id="A0A2T0VVB0"/>
<dbReference type="InterPro" id="IPR050196">
    <property type="entry name" value="Cytochrome_P450_Monoox"/>
</dbReference>
<dbReference type="Pfam" id="PF00067">
    <property type="entry name" value="p450"/>
    <property type="match status" value="2"/>
</dbReference>
<reference evidence="9 10" key="1">
    <citation type="submission" date="2018-03" db="EMBL/GenBank/DDBJ databases">
        <title>Genomic Encyclopedia of Archaeal and Bacterial Type Strains, Phase II (KMG-II): from individual species to whole genera.</title>
        <authorList>
            <person name="Goeker M."/>
        </authorList>
    </citation>
    <scope>NUCLEOTIDE SEQUENCE [LARGE SCALE GENOMIC DNA]</scope>
    <source>
        <strain evidence="9 10">DSM 101533</strain>
    </source>
</reference>
<dbReference type="InterPro" id="IPR017972">
    <property type="entry name" value="Cyt_P450_CS"/>
</dbReference>
<dbReference type="PRINTS" id="PR00463">
    <property type="entry name" value="EP450I"/>
</dbReference>
<accession>A0A2T0VVB0</accession>
<dbReference type="InterPro" id="IPR036396">
    <property type="entry name" value="Cyt_P450_sf"/>
</dbReference>
<dbReference type="InterPro" id="IPR001128">
    <property type="entry name" value="Cyt_P450"/>
</dbReference>
<dbReference type="SUPFAM" id="SSF48264">
    <property type="entry name" value="Cytochrome P450"/>
    <property type="match status" value="1"/>
</dbReference>
<feature type="binding site" description="axial binding residue" evidence="7">
    <location>
        <position position="362"/>
    </location>
    <ligand>
        <name>heme</name>
        <dbReference type="ChEBI" id="CHEBI:30413"/>
    </ligand>
    <ligandPart>
        <name>Fe</name>
        <dbReference type="ChEBI" id="CHEBI:18248"/>
    </ligandPart>
</feature>
<keyword evidence="2 7" id="KW-0349">Heme</keyword>
<dbReference type="Proteomes" id="UP000238007">
    <property type="component" value="Unassembled WGS sequence"/>
</dbReference>
<evidence type="ECO:0000313" key="10">
    <source>
        <dbReference type="Proteomes" id="UP000238007"/>
    </source>
</evidence>
<dbReference type="PANTHER" id="PTHR24291">
    <property type="entry name" value="CYTOCHROME P450 FAMILY 4"/>
    <property type="match status" value="1"/>
</dbReference>
<dbReference type="PROSITE" id="PS00086">
    <property type="entry name" value="CYTOCHROME_P450"/>
    <property type="match status" value="1"/>
</dbReference>
<comment type="caution">
    <text evidence="9">The sequence shown here is derived from an EMBL/GenBank/DDBJ whole genome shotgun (WGS) entry which is preliminary data.</text>
</comment>
<evidence type="ECO:0000256" key="1">
    <source>
        <dbReference type="ARBA" id="ARBA00010617"/>
    </source>
</evidence>
<dbReference type="OrthoDB" id="9801155at2"/>
<dbReference type="PANTHER" id="PTHR24291:SF50">
    <property type="entry name" value="BIFUNCTIONAL ALBAFLAVENONE MONOOXYGENASE_TERPENE SYNTHASE"/>
    <property type="match status" value="1"/>
</dbReference>
<dbReference type="GO" id="GO:0005506">
    <property type="term" value="F:iron ion binding"/>
    <property type="evidence" value="ECO:0007669"/>
    <property type="project" value="InterPro"/>
</dbReference>
<protein>
    <submittedName>
        <fullName evidence="9">Cytochrome P450</fullName>
    </submittedName>
</protein>
<proteinExistence type="inferred from homology"/>
<evidence type="ECO:0000313" key="9">
    <source>
        <dbReference type="EMBL" id="PRY75482.1"/>
    </source>
</evidence>